<gene>
    <name evidence="2" type="ORF">SAMN02745207_03262</name>
</gene>
<dbReference type="OrthoDB" id="3824300at2"/>
<dbReference type="InterPro" id="IPR003779">
    <property type="entry name" value="CMD-like"/>
</dbReference>
<keyword evidence="3" id="KW-1185">Reference proteome</keyword>
<dbReference type="Gene3D" id="1.20.1290.10">
    <property type="entry name" value="AhpD-like"/>
    <property type="match status" value="1"/>
</dbReference>
<proteinExistence type="predicted"/>
<organism evidence="2 3">
    <name type="scientific">Clostridium grantii DSM 8605</name>
    <dbReference type="NCBI Taxonomy" id="1121316"/>
    <lineage>
        <taxon>Bacteria</taxon>
        <taxon>Bacillati</taxon>
        <taxon>Bacillota</taxon>
        <taxon>Clostridia</taxon>
        <taxon>Eubacteriales</taxon>
        <taxon>Clostridiaceae</taxon>
        <taxon>Clostridium</taxon>
    </lineage>
</organism>
<sequence>MLNNKDKDIFKEEIGFVPPGVLIADNFGEEFQKNIAEYHHQIWAEGVIPLKYRYMIALATAIFDNNEKRARLEMTKAIKEGATREELLEVIKQQIWMKGAPTIVQVAPLIEMLNKKLGK</sequence>
<accession>A0A1M5X0X7</accession>
<dbReference type="SUPFAM" id="SSF69118">
    <property type="entry name" value="AhpD-like"/>
    <property type="match status" value="1"/>
</dbReference>
<name>A0A1M5X0X7_9CLOT</name>
<evidence type="ECO:0000259" key="1">
    <source>
        <dbReference type="Pfam" id="PF02627"/>
    </source>
</evidence>
<dbReference type="Pfam" id="PF02627">
    <property type="entry name" value="CMD"/>
    <property type="match status" value="1"/>
</dbReference>
<dbReference type="GO" id="GO:0051920">
    <property type="term" value="F:peroxiredoxin activity"/>
    <property type="evidence" value="ECO:0007669"/>
    <property type="project" value="InterPro"/>
</dbReference>
<dbReference type="STRING" id="1121316.SAMN02745207_03262"/>
<protein>
    <submittedName>
        <fullName evidence="2">4-carboxymuconolactone decarboxylase</fullName>
    </submittedName>
</protein>
<evidence type="ECO:0000313" key="3">
    <source>
        <dbReference type="Proteomes" id="UP000184447"/>
    </source>
</evidence>
<feature type="domain" description="Carboxymuconolactone decarboxylase-like" evidence="1">
    <location>
        <begin position="30"/>
        <end position="109"/>
    </location>
</feature>
<dbReference type="RefSeq" id="WP_073339625.1">
    <property type="nucleotide sequence ID" value="NZ_FQXM01000022.1"/>
</dbReference>
<dbReference type="EMBL" id="FQXM01000022">
    <property type="protein sequence ID" value="SHH93451.1"/>
    <property type="molecule type" value="Genomic_DNA"/>
</dbReference>
<reference evidence="2 3" key="1">
    <citation type="submission" date="2016-11" db="EMBL/GenBank/DDBJ databases">
        <authorList>
            <person name="Jaros S."/>
            <person name="Januszkiewicz K."/>
            <person name="Wedrychowicz H."/>
        </authorList>
    </citation>
    <scope>NUCLEOTIDE SEQUENCE [LARGE SCALE GENOMIC DNA]</scope>
    <source>
        <strain evidence="2 3">DSM 8605</strain>
    </source>
</reference>
<evidence type="ECO:0000313" key="2">
    <source>
        <dbReference type="EMBL" id="SHH93451.1"/>
    </source>
</evidence>
<dbReference type="AlphaFoldDB" id="A0A1M5X0X7"/>
<dbReference type="InterPro" id="IPR029032">
    <property type="entry name" value="AhpD-like"/>
</dbReference>
<dbReference type="Proteomes" id="UP000184447">
    <property type="component" value="Unassembled WGS sequence"/>
</dbReference>